<organism evidence="2 3">
    <name type="scientific">Lithospermum erythrorhizon</name>
    <name type="common">Purple gromwell</name>
    <name type="synonym">Lithospermum officinale var. erythrorhizon</name>
    <dbReference type="NCBI Taxonomy" id="34254"/>
    <lineage>
        <taxon>Eukaryota</taxon>
        <taxon>Viridiplantae</taxon>
        <taxon>Streptophyta</taxon>
        <taxon>Embryophyta</taxon>
        <taxon>Tracheophyta</taxon>
        <taxon>Spermatophyta</taxon>
        <taxon>Magnoliopsida</taxon>
        <taxon>eudicotyledons</taxon>
        <taxon>Gunneridae</taxon>
        <taxon>Pentapetalae</taxon>
        <taxon>asterids</taxon>
        <taxon>lamiids</taxon>
        <taxon>Boraginales</taxon>
        <taxon>Boraginaceae</taxon>
        <taxon>Boraginoideae</taxon>
        <taxon>Lithospermeae</taxon>
        <taxon>Lithospermum</taxon>
    </lineage>
</organism>
<dbReference type="EMBL" id="BAABME010019897">
    <property type="protein sequence ID" value="GAA0158707.1"/>
    <property type="molecule type" value="Genomic_DNA"/>
</dbReference>
<evidence type="ECO:0000313" key="3">
    <source>
        <dbReference type="Proteomes" id="UP001454036"/>
    </source>
</evidence>
<name>A0AAV3Q3P8_LITER</name>
<sequence>MERKTRLRPPDANTSGTLQEEGSNTTYALVARKVSSYNRMDLAFITPAAEANKPMMEMLTIVVMAGAEKWKHTFSGTRVRVQSQLLGNGWICGQQVVRIWSSEGA</sequence>
<reference evidence="2 3" key="1">
    <citation type="submission" date="2024-01" db="EMBL/GenBank/DDBJ databases">
        <title>The complete chloroplast genome sequence of Lithospermum erythrorhizon: insights into the phylogenetic relationship among Boraginaceae species and the maternal lineages of purple gromwells.</title>
        <authorList>
            <person name="Okada T."/>
            <person name="Watanabe K."/>
        </authorList>
    </citation>
    <scope>NUCLEOTIDE SEQUENCE [LARGE SCALE GENOMIC DNA]</scope>
</reference>
<feature type="region of interest" description="Disordered" evidence="1">
    <location>
        <begin position="1"/>
        <end position="21"/>
    </location>
</feature>
<keyword evidence="3" id="KW-1185">Reference proteome</keyword>
<feature type="compositionally biased region" description="Polar residues" evidence="1">
    <location>
        <begin position="12"/>
        <end position="21"/>
    </location>
</feature>
<evidence type="ECO:0000256" key="1">
    <source>
        <dbReference type="SAM" id="MobiDB-lite"/>
    </source>
</evidence>
<comment type="caution">
    <text evidence="2">The sequence shown here is derived from an EMBL/GenBank/DDBJ whole genome shotgun (WGS) entry which is preliminary data.</text>
</comment>
<protein>
    <submittedName>
        <fullName evidence="2">Uncharacterized protein</fullName>
    </submittedName>
</protein>
<dbReference type="Proteomes" id="UP001454036">
    <property type="component" value="Unassembled WGS sequence"/>
</dbReference>
<proteinExistence type="predicted"/>
<accession>A0AAV3Q3P8</accession>
<gene>
    <name evidence="2" type="ORF">LIER_38715</name>
</gene>
<dbReference type="AlphaFoldDB" id="A0AAV3Q3P8"/>
<evidence type="ECO:0000313" key="2">
    <source>
        <dbReference type="EMBL" id="GAA0158707.1"/>
    </source>
</evidence>